<dbReference type="FunFam" id="3.15.10.30:FF:000001">
    <property type="entry name" value="Takeout-like protein 1"/>
    <property type="match status" value="1"/>
</dbReference>
<comment type="caution">
    <text evidence="4">The sequence shown here is derived from an EMBL/GenBank/DDBJ whole genome shotgun (WGS) entry which is preliminary data.</text>
</comment>
<dbReference type="PANTHER" id="PTHR11008">
    <property type="entry name" value="PROTEIN TAKEOUT-LIKE PROTEIN"/>
    <property type="match status" value="1"/>
</dbReference>
<name>A0AAN7P7U6_9COLE</name>
<evidence type="ECO:0000313" key="5">
    <source>
        <dbReference type="Proteomes" id="UP001353858"/>
    </source>
</evidence>
<sequence length="224" mass="25155">MYNAKTVILAACVCFANSGKLPSDIKVCKHSDPNLNECFKDAIPSLSIDAGSESMKVVQNYKNMKIYDLTNSVINSAKLEHDGDNIYAEFQVTIPLVRGESDYTVDGKILMLPIKGEGQCTMVFKDSKATLKMNGTKFNKNGKSYLNVSEFKVNFEPKVAEFNFDNLFNGDKKLGDAMNTLINENWRGLFEEVKEGYEETFGQLFKQTTNSIFTKISVDELFPQ</sequence>
<dbReference type="Proteomes" id="UP001353858">
    <property type="component" value="Unassembled WGS sequence"/>
</dbReference>
<dbReference type="Pfam" id="PF06585">
    <property type="entry name" value="JHBP"/>
    <property type="match status" value="1"/>
</dbReference>
<dbReference type="PANTHER" id="PTHR11008:SF32">
    <property type="entry name" value="CIRCADIAN CLOCK-CONTROLLED PROTEIN DAYWAKE-RELATED"/>
    <property type="match status" value="1"/>
</dbReference>
<evidence type="ECO:0000256" key="1">
    <source>
        <dbReference type="ARBA" id="ARBA00022729"/>
    </source>
</evidence>
<accession>A0AAN7P7U6</accession>
<reference evidence="5" key="1">
    <citation type="submission" date="2023-01" db="EMBL/GenBank/DDBJ databases">
        <title>Key to firefly adult light organ development and bioluminescence: homeobox transcription factors regulate luciferase expression and transportation to peroxisome.</title>
        <authorList>
            <person name="Fu X."/>
        </authorList>
    </citation>
    <scope>NUCLEOTIDE SEQUENCE [LARGE SCALE GENOMIC DNA]</scope>
</reference>
<dbReference type="Gene3D" id="3.15.10.30">
    <property type="entry name" value="Haemolymph juvenile hormone binding protein"/>
    <property type="match status" value="1"/>
</dbReference>
<keyword evidence="5" id="KW-1185">Reference proteome</keyword>
<proteinExistence type="inferred from homology"/>
<comment type="similarity">
    <text evidence="3">Belongs to the TO family.</text>
</comment>
<protein>
    <submittedName>
        <fullName evidence="4">Uncharacterized protein</fullName>
    </submittedName>
</protein>
<dbReference type="SMART" id="SM00700">
    <property type="entry name" value="JHBP"/>
    <property type="match status" value="1"/>
</dbReference>
<evidence type="ECO:0000256" key="3">
    <source>
        <dbReference type="ARBA" id="ARBA00060902"/>
    </source>
</evidence>
<gene>
    <name evidence="4" type="ORF">RN001_010389</name>
</gene>
<keyword evidence="1" id="KW-0732">Signal</keyword>
<keyword evidence="2" id="KW-0090">Biological rhythms</keyword>
<dbReference type="GO" id="GO:0007623">
    <property type="term" value="P:circadian rhythm"/>
    <property type="evidence" value="ECO:0007669"/>
    <property type="project" value="UniProtKB-ARBA"/>
</dbReference>
<dbReference type="GO" id="GO:0005615">
    <property type="term" value="C:extracellular space"/>
    <property type="evidence" value="ECO:0007669"/>
    <property type="project" value="TreeGrafter"/>
</dbReference>
<dbReference type="AlphaFoldDB" id="A0AAN7P7U6"/>
<dbReference type="EMBL" id="JARPUR010000004">
    <property type="protein sequence ID" value="KAK4877883.1"/>
    <property type="molecule type" value="Genomic_DNA"/>
</dbReference>
<dbReference type="InterPro" id="IPR010562">
    <property type="entry name" value="Haemolymph_juvenile_hormone-bd"/>
</dbReference>
<evidence type="ECO:0000313" key="4">
    <source>
        <dbReference type="EMBL" id="KAK4877883.1"/>
    </source>
</evidence>
<organism evidence="4 5">
    <name type="scientific">Aquatica leii</name>
    <dbReference type="NCBI Taxonomy" id="1421715"/>
    <lineage>
        <taxon>Eukaryota</taxon>
        <taxon>Metazoa</taxon>
        <taxon>Ecdysozoa</taxon>
        <taxon>Arthropoda</taxon>
        <taxon>Hexapoda</taxon>
        <taxon>Insecta</taxon>
        <taxon>Pterygota</taxon>
        <taxon>Neoptera</taxon>
        <taxon>Endopterygota</taxon>
        <taxon>Coleoptera</taxon>
        <taxon>Polyphaga</taxon>
        <taxon>Elateriformia</taxon>
        <taxon>Elateroidea</taxon>
        <taxon>Lampyridae</taxon>
        <taxon>Luciolinae</taxon>
        <taxon>Aquatica</taxon>
    </lineage>
</organism>
<dbReference type="InterPro" id="IPR038606">
    <property type="entry name" value="To_sf"/>
</dbReference>
<evidence type="ECO:0000256" key="2">
    <source>
        <dbReference type="ARBA" id="ARBA00023108"/>
    </source>
</evidence>